<dbReference type="PANTHER" id="PTHR14189">
    <property type="entry name" value="PROTEIN PHOSPHATASE METHYLESTERASE-1 RELATED"/>
    <property type="match status" value="1"/>
</dbReference>
<accession>A0AAD5MFX9</accession>
<comment type="caution">
    <text evidence="3">The sequence shown here is derived from an EMBL/GenBank/DDBJ whole genome shotgun (WGS) entry which is preliminary data.</text>
</comment>
<dbReference type="GO" id="GO:0051723">
    <property type="term" value="F:protein methylesterase activity"/>
    <property type="evidence" value="ECO:0007669"/>
    <property type="project" value="InterPro"/>
</dbReference>
<evidence type="ECO:0000256" key="2">
    <source>
        <dbReference type="ARBA" id="ARBA00022801"/>
    </source>
</evidence>
<evidence type="ECO:0000256" key="1">
    <source>
        <dbReference type="ARBA" id="ARBA00022487"/>
    </source>
</evidence>
<sequence>MANRLDSNGAILGGWFQGLSSKFLSCSPPKLLVLAGVDRLDKELMIAQMQGKFQNTILPKVGHAVHEDSPDRLADEIARFAIRNRFAEAVPGGNFIAARPMMGMGVMI</sequence>
<reference evidence="3" key="1">
    <citation type="submission" date="2021-06" db="EMBL/GenBank/DDBJ databases">
        <title>Parelaphostrongylus tenuis whole genome reference sequence.</title>
        <authorList>
            <person name="Garwood T.J."/>
            <person name="Larsen P.A."/>
            <person name="Fountain-Jones N.M."/>
            <person name="Garbe J.R."/>
            <person name="Macchietto M.G."/>
            <person name="Kania S.A."/>
            <person name="Gerhold R.W."/>
            <person name="Richards J.E."/>
            <person name="Wolf T.M."/>
        </authorList>
    </citation>
    <scope>NUCLEOTIDE SEQUENCE</scope>
    <source>
        <strain evidence="3">MNPRO001-30</strain>
        <tissue evidence="3">Meninges</tissue>
    </source>
</reference>
<evidence type="ECO:0000313" key="3">
    <source>
        <dbReference type="EMBL" id="KAJ1355533.1"/>
    </source>
</evidence>
<proteinExistence type="predicted"/>
<organism evidence="3 4">
    <name type="scientific">Parelaphostrongylus tenuis</name>
    <name type="common">Meningeal worm</name>
    <dbReference type="NCBI Taxonomy" id="148309"/>
    <lineage>
        <taxon>Eukaryota</taxon>
        <taxon>Metazoa</taxon>
        <taxon>Ecdysozoa</taxon>
        <taxon>Nematoda</taxon>
        <taxon>Chromadorea</taxon>
        <taxon>Rhabditida</taxon>
        <taxon>Rhabditina</taxon>
        <taxon>Rhabditomorpha</taxon>
        <taxon>Strongyloidea</taxon>
        <taxon>Metastrongylidae</taxon>
        <taxon>Parelaphostrongylus</taxon>
    </lineage>
</organism>
<keyword evidence="1" id="KW-0719">Serine esterase</keyword>
<dbReference type="InterPro" id="IPR016812">
    <property type="entry name" value="PPase_methylesterase_euk"/>
</dbReference>
<dbReference type="Proteomes" id="UP001196413">
    <property type="component" value="Unassembled WGS sequence"/>
</dbReference>
<dbReference type="InterPro" id="IPR029058">
    <property type="entry name" value="AB_hydrolase_fold"/>
</dbReference>
<dbReference type="PANTHER" id="PTHR14189:SF0">
    <property type="entry name" value="PROTEIN PHOSPHATASE METHYLESTERASE 1"/>
    <property type="match status" value="1"/>
</dbReference>
<dbReference type="AlphaFoldDB" id="A0AAD5MFX9"/>
<gene>
    <name evidence="3" type="primary">PPME1</name>
    <name evidence="3" type="ORF">KIN20_012979</name>
</gene>
<keyword evidence="4" id="KW-1185">Reference proteome</keyword>
<keyword evidence="2" id="KW-0378">Hydrolase</keyword>
<evidence type="ECO:0000313" key="4">
    <source>
        <dbReference type="Proteomes" id="UP001196413"/>
    </source>
</evidence>
<dbReference type="Gene3D" id="3.40.50.1820">
    <property type="entry name" value="alpha/beta hydrolase"/>
    <property type="match status" value="1"/>
</dbReference>
<dbReference type="EMBL" id="JAHQIW010002496">
    <property type="protein sequence ID" value="KAJ1355533.1"/>
    <property type="molecule type" value="Genomic_DNA"/>
</dbReference>
<name>A0AAD5MFX9_PARTN</name>
<dbReference type="SUPFAM" id="SSF53474">
    <property type="entry name" value="alpha/beta-Hydrolases"/>
    <property type="match status" value="1"/>
</dbReference>
<protein>
    <submittedName>
        <fullName evidence="3">Protein phosphatase methylesterase 1</fullName>
    </submittedName>
</protein>